<evidence type="ECO:0000313" key="2">
    <source>
        <dbReference type="EMBL" id="MBU9737194.1"/>
    </source>
</evidence>
<dbReference type="Proteomes" id="UP000712157">
    <property type="component" value="Unassembled WGS sequence"/>
</dbReference>
<sequence length="506" mass="58762">MKEKLESRYGYFMISSIIYGFFFTFCLYRNLHGITLPFWVAGTLAYFILAFRQLELKIKKDTVFYAAAALLLGISSVLTDDLFLHFFNMAGILLLLGVSLLYQMYEERKWGFGRFIMNISTFFWDIMESIALPFSQTGKFFKKKSGQENKKLKYVLLGILIALPLFLIVVLMLVSADRIFYEMVSKALSYIRIDMNIVFIICMIFLGIILIYAAVGGLVNYRLKEDQPACKNQEPIIAITFTSILCAVYLIFCGIQVVYLFAQGVTGLPGDFTYAEYARRGFFELLFVSILNFAMVIICNTFFRDHKALKVLLTIISVCNYILIASSIYRMILYVAVYHLTYLRVLVLWFLILLAFFMAGALICVYRSKFRLFFYCMIVLTIGYLGFSFARPDYLIANYNLAHMEVMHIDDIHYLMNSLSDDAAPAIAKLDPENIEGASRVYSDAFSFDAQQTRKMEFYDYFYKLDEKYQSSWRKYNFSEHKAQIAAVQYLEKHEEDKKLLKVDFN</sequence>
<dbReference type="Pfam" id="PF13687">
    <property type="entry name" value="DUF4153"/>
    <property type="match status" value="1"/>
</dbReference>
<proteinExistence type="predicted"/>
<keyword evidence="1" id="KW-0472">Membrane</keyword>
<protein>
    <submittedName>
        <fullName evidence="2">DUF4173 domain-containing protein</fullName>
    </submittedName>
</protein>
<feature type="transmembrane region" description="Helical" evidence="1">
    <location>
        <begin position="63"/>
        <end position="79"/>
    </location>
</feature>
<comment type="caution">
    <text evidence="2">The sequence shown here is derived from an EMBL/GenBank/DDBJ whole genome shotgun (WGS) entry which is preliminary data.</text>
</comment>
<feature type="transmembrane region" description="Helical" evidence="1">
    <location>
        <begin position="196"/>
        <end position="215"/>
    </location>
</feature>
<dbReference type="AlphaFoldDB" id="A0A949NF42"/>
<feature type="transmembrane region" description="Helical" evidence="1">
    <location>
        <begin position="282"/>
        <end position="303"/>
    </location>
</feature>
<feature type="transmembrane region" description="Helical" evidence="1">
    <location>
        <begin position="34"/>
        <end position="51"/>
    </location>
</feature>
<feature type="transmembrane region" description="Helical" evidence="1">
    <location>
        <begin position="236"/>
        <end position="262"/>
    </location>
</feature>
<feature type="transmembrane region" description="Helical" evidence="1">
    <location>
        <begin position="154"/>
        <end position="176"/>
    </location>
</feature>
<reference evidence="2" key="1">
    <citation type="submission" date="2021-06" db="EMBL/GenBank/DDBJ databases">
        <title>Description of novel taxa of the family Lachnospiraceae.</title>
        <authorList>
            <person name="Chaplin A.V."/>
            <person name="Sokolova S.R."/>
            <person name="Pikina A.P."/>
            <person name="Korzhanova M."/>
            <person name="Belova V."/>
            <person name="Korostin D."/>
            <person name="Efimov B.A."/>
        </authorList>
    </citation>
    <scope>NUCLEOTIDE SEQUENCE</scope>
    <source>
        <strain evidence="2">ASD5720</strain>
    </source>
</reference>
<feature type="transmembrane region" description="Helical" evidence="1">
    <location>
        <begin position="372"/>
        <end position="390"/>
    </location>
</feature>
<dbReference type="RefSeq" id="WP_238721822.1">
    <property type="nucleotide sequence ID" value="NZ_JAHQCW010000017.1"/>
</dbReference>
<gene>
    <name evidence="2" type="ORF">KTH89_11635</name>
</gene>
<feature type="transmembrane region" description="Helical" evidence="1">
    <location>
        <begin position="315"/>
        <end position="340"/>
    </location>
</feature>
<dbReference type="EMBL" id="JAHQCW010000017">
    <property type="protein sequence ID" value="MBU9737194.1"/>
    <property type="molecule type" value="Genomic_DNA"/>
</dbReference>
<feature type="transmembrane region" description="Helical" evidence="1">
    <location>
        <begin position="85"/>
        <end position="105"/>
    </location>
</feature>
<evidence type="ECO:0000313" key="3">
    <source>
        <dbReference type="Proteomes" id="UP000712157"/>
    </source>
</evidence>
<dbReference type="InterPro" id="IPR025291">
    <property type="entry name" value="DUF4153"/>
</dbReference>
<keyword evidence="1" id="KW-1133">Transmembrane helix</keyword>
<name>A0A949NF42_9FIRM</name>
<organism evidence="2 3">
    <name type="scientific">Diplocloster agilis</name>
    <dbReference type="NCBI Taxonomy" id="2850323"/>
    <lineage>
        <taxon>Bacteria</taxon>
        <taxon>Bacillati</taxon>
        <taxon>Bacillota</taxon>
        <taxon>Clostridia</taxon>
        <taxon>Lachnospirales</taxon>
        <taxon>Lachnospiraceae</taxon>
        <taxon>Diplocloster</taxon>
    </lineage>
</organism>
<keyword evidence="1" id="KW-0812">Transmembrane</keyword>
<accession>A0A949NF42</accession>
<evidence type="ECO:0000256" key="1">
    <source>
        <dbReference type="SAM" id="Phobius"/>
    </source>
</evidence>
<keyword evidence="3" id="KW-1185">Reference proteome</keyword>
<feature type="transmembrane region" description="Helical" evidence="1">
    <location>
        <begin position="346"/>
        <end position="365"/>
    </location>
</feature>
<feature type="transmembrane region" description="Helical" evidence="1">
    <location>
        <begin position="9"/>
        <end position="28"/>
    </location>
</feature>